<proteinExistence type="predicted"/>
<reference evidence="3 4" key="1">
    <citation type="submission" date="2019-07" db="EMBL/GenBank/DDBJ databases">
        <title>Genome sequencing of lignin-degrading bacterial isolates.</title>
        <authorList>
            <person name="Gladden J."/>
        </authorList>
    </citation>
    <scope>NUCLEOTIDE SEQUENCE [LARGE SCALE GENOMIC DNA]</scope>
    <source>
        <strain evidence="3 4">J19</strain>
    </source>
</reference>
<feature type="transmembrane region" description="Helical" evidence="1">
    <location>
        <begin position="203"/>
        <end position="222"/>
    </location>
</feature>
<evidence type="ECO:0000259" key="2">
    <source>
        <dbReference type="Pfam" id="PF01757"/>
    </source>
</evidence>
<keyword evidence="1" id="KW-0812">Transmembrane</keyword>
<gene>
    <name evidence="3" type="ORF">L613_005000000260</name>
</gene>
<feature type="transmembrane region" description="Helical" evidence="1">
    <location>
        <begin position="234"/>
        <end position="251"/>
    </location>
</feature>
<feature type="transmembrane region" description="Helical" evidence="1">
    <location>
        <begin position="21"/>
        <end position="40"/>
    </location>
</feature>
<sequence length="422" mass="46697">MPRDASVPPASTATRRHDLDWVRVCAFGLLVLYHVGMYYVSWDWHVKSPHAGPLLEPAMLLTGPWRLSLLFLVSGVATAFLLAQAQRQAAAGDGRVRFLGNRSLLLPLLFGMAVVVPPQSYYEVVEQLPGGYHDGFLAFWARYLRADGSFCDAGGCLILPTWNHLWFVAYLWVYTVALWLLWRLARPLLDRAGGALERALCGWGLLLWPALALALARLLLIGRYGSTHALVGDWYNHVQYFGVFLLGFLAARRDGFWDAAVRLRWPALLLWLGSWAVLAGYTVSYAGSEPPQALRLAMRAVWGVDQWCAIVAVLGFARRLSPGDGPLLRYLVPAVFPVYILHQTVTVVAAHNLQPLDLHPALEGPLLVLLTFATCFAAYEVVRRVPLLRPLFGLQYRERSAPAAAQAGTACSTTSCTAEPPR</sequence>
<dbReference type="Pfam" id="PF01757">
    <property type="entry name" value="Acyl_transf_3"/>
    <property type="match status" value="1"/>
</dbReference>
<evidence type="ECO:0000313" key="4">
    <source>
        <dbReference type="Proteomes" id="UP000321583"/>
    </source>
</evidence>
<evidence type="ECO:0000313" key="3">
    <source>
        <dbReference type="EMBL" id="TWH05916.1"/>
    </source>
</evidence>
<dbReference type="EMBL" id="VLJS01000081">
    <property type="protein sequence ID" value="TWH05916.1"/>
    <property type="molecule type" value="Genomic_DNA"/>
</dbReference>
<dbReference type="AlphaFoldDB" id="A0A562D865"/>
<feature type="transmembrane region" description="Helical" evidence="1">
    <location>
        <begin position="328"/>
        <end position="350"/>
    </location>
</feature>
<evidence type="ECO:0000256" key="1">
    <source>
        <dbReference type="SAM" id="Phobius"/>
    </source>
</evidence>
<dbReference type="InterPro" id="IPR002656">
    <property type="entry name" value="Acyl_transf_3_dom"/>
</dbReference>
<feature type="domain" description="Acyltransferase 3" evidence="2">
    <location>
        <begin position="17"/>
        <end position="379"/>
    </location>
</feature>
<feature type="transmembrane region" description="Helical" evidence="1">
    <location>
        <begin position="104"/>
        <end position="122"/>
    </location>
</feature>
<dbReference type="InterPro" id="IPR050623">
    <property type="entry name" value="Glucan_succinyl_AcylTrfase"/>
</dbReference>
<dbReference type="OrthoDB" id="9809782at2"/>
<dbReference type="GO" id="GO:0016747">
    <property type="term" value="F:acyltransferase activity, transferring groups other than amino-acyl groups"/>
    <property type="evidence" value="ECO:0007669"/>
    <property type="project" value="InterPro"/>
</dbReference>
<organism evidence="3 4">
    <name type="scientific">Pseudoxanthomonas taiwanensis J19</name>
    <dbReference type="NCBI Taxonomy" id="935569"/>
    <lineage>
        <taxon>Bacteria</taxon>
        <taxon>Pseudomonadati</taxon>
        <taxon>Pseudomonadota</taxon>
        <taxon>Gammaproteobacteria</taxon>
        <taxon>Lysobacterales</taxon>
        <taxon>Lysobacteraceae</taxon>
        <taxon>Pseudoxanthomonas</taxon>
    </lineage>
</organism>
<keyword evidence="3" id="KW-0012">Acyltransferase</keyword>
<keyword evidence="1" id="KW-1133">Transmembrane helix</keyword>
<comment type="caution">
    <text evidence="3">The sequence shown here is derived from an EMBL/GenBank/DDBJ whole genome shotgun (WGS) entry which is preliminary data.</text>
</comment>
<feature type="transmembrane region" description="Helical" evidence="1">
    <location>
        <begin position="362"/>
        <end position="382"/>
    </location>
</feature>
<protein>
    <submittedName>
        <fullName evidence="3">Acyltransferase-like protein</fullName>
    </submittedName>
</protein>
<dbReference type="PANTHER" id="PTHR36927">
    <property type="entry name" value="BLR4337 PROTEIN"/>
    <property type="match status" value="1"/>
</dbReference>
<name>A0A562D865_9GAMM</name>
<dbReference type="RefSeq" id="WP_147208898.1">
    <property type="nucleotide sequence ID" value="NZ_VLJS01000081.1"/>
</dbReference>
<dbReference type="PANTHER" id="PTHR36927:SF3">
    <property type="entry name" value="GLUCANS BIOSYNTHESIS PROTEIN C"/>
    <property type="match status" value="1"/>
</dbReference>
<feature type="transmembrane region" description="Helical" evidence="1">
    <location>
        <begin position="296"/>
        <end position="316"/>
    </location>
</feature>
<feature type="transmembrane region" description="Helical" evidence="1">
    <location>
        <begin position="164"/>
        <end position="182"/>
    </location>
</feature>
<keyword evidence="3" id="KW-0808">Transferase</keyword>
<feature type="transmembrane region" description="Helical" evidence="1">
    <location>
        <begin position="65"/>
        <end position="83"/>
    </location>
</feature>
<feature type="transmembrane region" description="Helical" evidence="1">
    <location>
        <begin position="263"/>
        <end position="284"/>
    </location>
</feature>
<dbReference type="Proteomes" id="UP000321583">
    <property type="component" value="Unassembled WGS sequence"/>
</dbReference>
<keyword evidence="4" id="KW-1185">Reference proteome</keyword>
<accession>A0A562D865</accession>
<keyword evidence="1" id="KW-0472">Membrane</keyword>